<keyword evidence="2" id="KW-0808">Transferase</keyword>
<dbReference type="Gene3D" id="3.90.550.10">
    <property type="entry name" value="Spore Coat Polysaccharide Biosynthesis Protein SpsA, Chain A"/>
    <property type="match status" value="1"/>
</dbReference>
<dbReference type="InterPro" id="IPR001173">
    <property type="entry name" value="Glyco_trans_2-like"/>
</dbReference>
<dbReference type="Proteomes" id="UP001163152">
    <property type="component" value="Chromosome"/>
</dbReference>
<dbReference type="KEGG" id="tsin:OXH18_16170"/>
<keyword evidence="2" id="KW-0328">Glycosyltransferase</keyword>
<dbReference type="GO" id="GO:0016757">
    <property type="term" value="F:glycosyltransferase activity"/>
    <property type="evidence" value="ECO:0007669"/>
    <property type="project" value="UniProtKB-KW"/>
</dbReference>
<sequence>MTNPQVTIVVSPRERFSYARESLESIYANTTIPFRLVYVDGGSPAYVKEYLQEQSRLRNFHLIRTEHYLSPNKARNLGLKEVDTEYVLFIDNDVHVSPNWLDFLLECASETQADVICPLTCIGQPLHQKIHLAGGEARIVLEVKGEKKRRRVHEKHYFVNRSVAEVQDQLQRQPCEFAEFHCMLVRSSIFEKTGPLDEALLSTREHIDFCLSVAQAGGTVYCEPASVVTYVPDVVFRWSDLSYFMLRWSDAWEMQSLQHFRDKWDLKKDRYFKKRYGRLGHRRHQAFLKPLMKKLTFGQSVPWLESLLIFLERQLNHLITDRYAHKYPQLVSVHPQTTVTAPKTLVASSR</sequence>
<gene>
    <name evidence="2" type="ORF">OXH18_16170</name>
</gene>
<dbReference type="AlphaFoldDB" id="A0A9E8Z8Y9"/>
<feature type="domain" description="Glycosyltransferase 2-like" evidence="1">
    <location>
        <begin position="9"/>
        <end position="121"/>
    </location>
</feature>
<dbReference type="Pfam" id="PF00535">
    <property type="entry name" value="Glycos_transf_2"/>
    <property type="match status" value="1"/>
</dbReference>
<reference evidence="2" key="1">
    <citation type="submission" date="2022-12" db="EMBL/GenBank/DDBJ databases">
        <title>Polyphasic identification of a Novel Hot-Spring Cyanobacterium Ocullathermofonsia sinensis gen nov. sp. nov. and Genomic Insights on its Adaptations to the Thermal Habitat.</title>
        <authorList>
            <person name="Daroch M."/>
            <person name="Tang J."/>
            <person name="Jiang Y."/>
        </authorList>
    </citation>
    <scope>NUCLEOTIDE SEQUENCE</scope>
    <source>
        <strain evidence="2">PKUAC-SCTA174</strain>
    </source>
</reference>
<organism evidence="2 3">
    <name type="scientific">Thermocoleostomius sinensis A174</name>
    <dbReference type="NCBI Taxonomy" id="2016057"/>
    <lineage>
        <taxon>Bacteria</taxon>
        <taxon>Bacillati</taxon>
        <taxon>Cyanobacteriota</taxon>
        <taxon>Cyanophyceae</taxon>
        <taxon>Oculatellales</taxon>
        <taxon>Oculatellaceae</taxon>
        <taxon>Thermocoleostomius</taxon>
    </lineage>
</organism>
<name>A0A9E8Z8Y9_9CYAN</name>
<evidence type="ECO:0000313" key="3">
    <source>
        <dbReference type="Proteomes" id="UP001163152"/>
    </source>
</evidence>
<dbReference type="SUPFAM" id="SSF53448">
    <property type="entry name" value="Nucleotide-diphospho-sugar transferases"/>
    <property type="match status" value="1"/>
</dbReference>
<evidence type="ECO:0000259" key="1">
    <source>
        <dbReference type="Pfam" id="PF00535"/>
    </source>
</evidence>
<evidence type="ECO:0000313" key="2">
    <source>
        <dbReference type="EMBL" id="WAL58705.1"/>
    </source>
</evidence>
<dbReference type="PANTHER" id="PTHR43179:SF7">
    <property type="entry name" value="RHAMNOSYLTRANSFERASE WBBL"/>
    <property type="match status" value="1"/>
</dbReference>
<keyword evidence="3" id="KW-1185">Reference proteome</keyword>
<protein>
    <submittedName>
        <fullName evidence="2">Glycosyltransferase</fullName>
        <ecNumber evidence="2">2.4.-.-</ecNumber>
    </submittedName>
</protein>
<dbReference type="EC" id="2.4.-.-" evidence="2"/>
<dbReference type="PANTHER" id="PTHR43179">
    <property type="entry name" value="RHAMNOSYLTRANSFERASE WBBL"/>
    <property type="match status" value="1"/>
</dbReference>
<dbReference type="RefSeq" id="WP_268608132.1">
    <property type="nucleotide sequence ID" value="NZ_CP113797.1"/>
</dbReference>
<accession>A0A9E8Z8Y9</accession>
<dbReference type="EMBL" id="CP113797">
    <property type="protein sequence ID" value="WAL58705.1"/>
    <property type="molecule type" value="Genomic_DNA"/>
</dbReference>
<dbReference type="InterPro" id="IPR029044">
    <property type="entry name" value="Nucleotide-diphossugar_trans"/>
</dbReference>
<proteinExistence type="predicted"/>